<dbReference type="OrthoDB" id="2596754at2759"/>
<evidence type="ECO:0000313" key="3">
    <source>
        <dbReference type="EMBL" id="WVW78630.1"/>
    </source>
</evidence>
<feature type="region of interest" description="Disordered" evidence="1">
    <location>
        <begin position="238"/>
        <end position="279"/>
    </location>
</feature>
<sequence>MLSDTLALLRSLLATLNIPINPPSLSSIPPSLILLTLESILKQRLSIPEEVRRCNTEQDAIGLVKCLLGILADDLLGIDMSLIDPIRVLRGKEREMEVVIMGVVVVAKRNGIDLDLGRMREEGHMHERRRKQGYGKERMGGRFTLDDEDDTEGSLPRPIQPDRSFSFLSPINESQDVFGVYHEGASQKDVKGTERQGSDFPEILDDGDIHVGNGHEGYANINDISRISDEFDPFLTPIHDTFPRQDTTDAKQDKRRPSHGNEPLKQSYTSTSTTSGFSSISGKTVLQCMIEEFGLEPG</sequence>
<organism evidence="2">
    <name type="scientific">Kwoniella bestiolae CBS 10118</name>
    <dbReference type="NCBI Taxonomy" id="1296100"/>
    <lineage>
        <taxon>Eukaryota</taxon>
        <taxon>Fungi</taxon>
        <taxon>Dikarya</taxon>
        <taxon>Basidiomycota</taxon>
        <taxon>Agaricomycotina</taxon>
        <taxon>Tremellomycetes</taxon>
        <taxon>Tremellales</taxon>
        <taxon>Cryptococcaceae</taxon>
        <taxon>Kwoniella</taxon>
    </lineage>
</organism>
<dbReference type="Proteomes" id="UP000092730">
    <property type="component" value="Chromosome 1"/>
</dbReference>
<dbReference type="RefSeq" id="XP_019047352.1">
    <property type="nucleotide sequence ID" value="XM_019190604.1"/>
</dbReference>
<gene>
    <name evidence="2" type="ORF">I302_03964</name>
    <name evidence="3" type="ORF">I302_100589</name>
</gene>
<reference evidence="3" key="2">
    <citation type="submission" date="2013-07" db="EMBL/GenBank/DDBJ databases">
        <authorList>
            <consortium name="The Broad Institute Genome Sequencing Platform"/>
            <person name="Cuomo C."/>
            <person name="Litvintseva A."/>
            <person name="Chen Y."/>
            <person name="Heitman J."/>
            <person name="Sun S."/>
            <person name="Springer D."/>
            <person name="Dromer F."/>
            <person name="Young S.K."/>
            <person name="Zeng Q."/>
            <person name="Gargeya S."/>
            <person name="Fitzgerald M."/>
            <person name="Abouelleil A."/>
            <person name="Alvarado L."/>
            <person name="Berlin A.M."/>
            <person name="Chapman S.B."/>
            <person name="Dewar J."/>
            <person name="Goldberg J."/>
            <person name="Griggs A."/>
            <person name="Gujja S."/>
            <person name="Hansen M."/>
            <person name="Howarth C."/>
            <person name="Imamovic A."/>
            <person name="Larimer J."/>
            <person name="McCowan C."/>
            <person name="Murphy C."/>
            <person name="Pearson M."/>
            <person name="Priest M."/>
            <person name="Roberts A."/>
            <person name="Saif S."/>
            <person name="Shea T."/>
            <person name="Sykes S."/>
            <person name="Wortman J."/>
            <person name="Nusbaum C."/>
            <person name="Birren B."/>
        </authorList>
    </citation>
    <scope>NUCLEOTIDE SEQUENCE</scope>
    <source>
        <strain evidence="3">CBS 10118</strain>
    </source>
</reference>
<protein>
    <recommendedName>
        <fullName evidence="5">DUF5745 domain-containing protein</fullName>
    </recommendedName>
</protein>
<feature type="compositionally biased region" description="Basic and acidic residues" evidence="1">
    <location>
        <begin position="241"/>
        <end position="252"/>
    </location>
</feature>
<name>A0A1B9G5K5_9TREE</name>
<feature type="region of interest" description="Disordered" evidence="1">
    <location>
        <begin position="123"/>
        <end position="163"/>
    </location>
</feature>
<dbReference type="KEGG" id="kbi:30208363"/>
<evidence type="ECO:0000313" key="2">
    <source>
        <dbReference type="EMBL" id="OCF26282.1"/>
    </source>
</evidence>
<dbReference type="VEuPathDB" id="FungiDB:I302_03964"/>
<reference evidence="3" key="4">
    <citation type="submission" date="2024-02" db="EMBL/GenBank/DDBJ databases">
        <title>Comparative genomics of Cryptococcus and Kwoniella reveals pathogenesis evolution and contrasting modes of karyotype evolution via chromosome fusion or intercentromeric recombination.</title>
        <authorList>
            <person name="Coelho M.A."/>
            <person name="David-Palma M."/>
            <person name="Shea T."/>
            <person name="Bowers K."/>
            <person name="McGinley-Smith S."/>
            <person name="Mohammad A.W."/>
            <person name="Gnirke A."/>
            <person name="Yurkov A.M."/>
            <person name="Nowrousian M."/>
            <person name="Sun S."/>
            <person name="Cuomo C.A."/>
            <person name="Heitman J."/>
        </authorList>
    </citation>
    <scope>NUCLEOTIDE SEQUENCE</scope>
    <source>
        <strain evidence="3">CBS 10118</strain>
    </source>
</reference>
<evidence type="ECO:0000313" key="4">
    <source>
        <dbReference type="Proteomes" id="UP000092730"/>
    </source>
</evidence>
<evidence type="ECO:0008006" key="5">
    <source>
        <dbReference type="Google" id="ProtNLM"/>
    </source>
</evidence>
<feature type="compositionally biased region" description="Low complexity" evidence="1">
    <location>
        <begin position="267"/>
        <end position="279"/>
    </location>
</feature>
<dbReference type="EMBL" id="CP144541">
    <property type="protein sequence ID" value="WVW78630.1"/>
    <property type="molecule type" value="Genomic_DNA"/>
</dbReference>
<dbReference type="EMBL" id="KI894020">
    <property type="protein sequence ID" value="OCF26282.1"/>
    <property type="molecule type" value="Genomic_DNA"/>
</dbReference>
<accession>A0A1B9G5K5</accession>
<dbReference type="GeneID" id="30208363"/>
<dbReference type="AlphaFoldDB" id="A0A1B9G5K5"/>
<keyword evidence="4" id="KW-1185">Reference proteome</keyword>
<reference evidence="2" key="1">
    <citation type="submission" date="2013-07" db="EMBL/GenBank/DDBJ databases">
        <title>The Genome Sequence of Cryptococcus bestiolae CBS10118.</title>
        <authorList>
            <consortium name="The Broad Institute Genome Sequencing Platform"/>
            <person name="Cuomo C."/>
            <person name="Litvintseva A."/>
            <person name="Chen Y."/>
            <person name="Heitman J."/>
            <person name="Sun S."/>
            <person name="Springer D."/>
            <person name="Dromer F."/>
            <person name="Young S.K."/>
            <person name="Zeng Q."/>
            <person name="Gargeya S."/>
            <person name="Fitzgerald M."/>
            <person name="Abouelleil A."/>
            <person name="Alvarado L."/>
            <person name="Berlin A.M."/>
            <person name="Chapman S.B."/>
            <person name="Dewar J."/>
            <person name="Goldberg J."/>
            <person name="Griggs A."/>
            <person name="Gujja S."/>
            <person name="Hansen M."/>
            <person name="Howarth C."/>
            <person name="Imamovic A."/>
            <person name="Larimer J."/>
            <person name="McCowan C."/>
            <person name="Murphy C."/>
            <person name="Pearson M."/>
            <person name="Priest M."/>
            <person name="Roberts A."/>
            <person name="Saif S."/>
            <person name="Shea T."/>
            <person name="Sykes S."/>
            <person name="Wortman J."/>
            <person name="Nusbaum C."/>
            <person name="Birren B."/>
        </authorList>
    </citation>
    <scope>NUCLEOTIDE SEQUENCE [LARGE SCALE GENOMIC DNA]</scope>
    <source>
        <strain evidence="2">CBS 10118</strain>
    </source>
</reference>
<evidence type="ECO:0000256" key="1">
    <source>
        <dbReference type="SAM" id="MobiDB-lite"/>
    </source>
</evidence>
<proteinExistence type="predicted"/>
<reference evidence="2" key="3">
    <citation type="submission" date="2014-01" db="EMBL/GenBank/DDBJ databases">
        <title>Evolution of pathogenesis and genome organization in the Tremellales.</title>
        <authorList>
            <person name="Cuomo C."/>
            <person name="Litvintseva A."/>
            <person name="Heitman J."/>
            <person name="Chen Y."/>
            <person name="Sun S."/>
            <person name="Springer D."/>
            <person name="Dromer F."/>
            <person name="Young S."/>
            <person name="Zeng Q."/>
            <person name="Chapman S."/>
            <person name="Gujja S."/>
            <person name="Saif S."/>
            <person name="Birren B."/>
        </authorList>
    </citation>
    <scope>NUCLEOTIDE SEQUENCE</scope>
    <source>
        <strain evidence="2">CBS 10118</strain>
    </source>
</reference>